<organism evidence="1 2">
    <name type="scientific">Urechidicola croceus</name>
    <dbReference type="NCBI Taxonomy" id="1850246"/>
    <lineage>
        <taxon>Bacteria</taxon>
        <taxon>Pseudomonadati</taxon>
        <taxon>Bacteroidota</taxon>
        <taxon>Flavobacteriia</taxon>
        <taxon>Flavobacteriales</taxon>
        <taxon>Flavobacteriaceae</taxon>
        <taxon>Urechidicola</taxon>
    </lineage>
</organism>
<dbReference type="Proteomes" id="UP000176050">
    <property type="component" value="Chromosome"/>
</dbReference>
<dbReference type="SUPFAM" id="SSF53756">
    <property type="entry name" value="UDP-Glycosyltransferase/glycogen phosphorylase"/>
    <property type="match status" value="1"/>
</dbReference>
<reference evidence="1 2" key="1">
    <citation type="submission" date="2016-10" db="EMBL/GenBank/DDBJ databases">
        <title>Lutibacter sp. LPB0138, isolated from marine gastropod.</title>
        <authorList>
            <person name="Kim E."/>
            <person name="Yi H."/>
        </authorList>
    </citation>
    <scope>NUCLEOTIDE SEQUENCE [LARGE SCALE GENOMIC DNA]</scope>
    <source>
        <strain evidence="1 2">LPB0138</strain>
    </source>
</reference>
<evidence type="ECO:0000313" key="1">
    <source>
        <dbReference type="EMBL" id="AOW19514.1"/>
    </source>
</evidence>
<dbReference type="EMBL" id="CP017478">
    <property type="protein sequence ID" value="AOW19514.1"/>
    <property type="molecule type" value="Genomic_DNA"/>
</dbReference>
<evidence type="ECO:0008006" key="3">
    <source>
        <dbReference type="Google" id="ProtNLM"/>
    </source>
</evidence>
<evidence type="ECO:0000313" key="2">
    <source>
        <dbReference type="Proteomes" id="UP000176050"/>
    </source>
</evidence>
<accession>A0A1D8P4M7</accession>
<dbReference type="KEGG" id="lul:LPB138_01935"/>
<dbReference type="RefSeq" id="WP_070235630.1">
    <property type="nucleotide sequence ID" value="NZ_CP017478.1"/>
</dbReference>
<keyword evidence="2" id="KW-1185">Reference proteome</keyword>
<sequence length="460" mass="53477">MKKIGIIIPDGTGIRNYLYSNVVKSLIEKDCEIILLHSISQAALDEINHVHGIQFKAVQIPQFIESLQQRFIRETISYARLLRNKSLTKNDSLLNNWRPKKSNFKKKYFYNLVEFVGRNISRNYSKIVKYEAKYQKAVAKNNQRYVEIVKSLNLDLIFSTHQRAMNAIPIVVAAKILNVKTVGAIFSWDNVPKARLSARTNEYIVWSQYMKEEMSLYYPEISENNITITGTPQFEFYYNEKNRYSKDTFYDKFNLDKNKRIICFSGDDALTSPFDPEFLTDIVKVIDTNKLNIQILLRRAPVDVSGRFDSIVNTYPEIIKNAPPLWNFDKNSLQSWQTVYPTFEDIKLLISTAFYCEAVINLGSTMAHDFAIFNKPAVYVNYNPVISKTWNIDTIYKFQHFRSMGDLKPVIWLNSKDEIETVLKKVLNNPILDNEKWLNVISENRNIASENIAKKLVSCI</sequence>
<dbReference type="STRING" id="1850246.LPB138_01935"/>
<proteinExistence type="predicted"/>
<protein>
    <recommendedName>
        <fullName evidence="3">Diacylglycerol glucosyltransferase N-terminal domain-containing protein</fullName>
    </recommendedName>
</protein>
<dbReference type="OrthoDB" id="913551at2"/>
<dbReference type="AlphaFoldDB" id="A0A1D8P4M7"/>
<gene>
    <name evidence="1" type="ORF">LPB138_01935</name>
</gene>
<name>A0A1D8P4M7_9FLAO</name>